<gene>
    <name evidence="1" type="ORF">NEA10_06580</name>
</gene>
<proteinExistence type="predicted"/>
<name>A0ABY5AT30_9CYAN</name>
<evidence type="ECO:0000313" key="1">
    <source>
        <dbReference type="EMBL" id="USR92385.1"/>
    </source>
</evidence>
<keyword evidence="2" id="KW-1185">Reference proteome</keyword>
<organism evidence="1 2">
    <name type="scientific">Phormidium yuhuli AB48</name>
    <dbReference type="NCBI Taxonomy" id="2940671"/>
    <lineage>
        <taxon>Bacteria</taxon>
        <taxon>Bacillati</taxon>
        <taxon>Cyanobacteriota</taxon>
        <taxon>Cyanophyceae</taxon>
        <taxon>Oscillatoriophycideae</taxon>
        <taxon>Oscillatoriales</taxon>
        <taxon>Oscillatoriaceae</taxon>
        <taxon>Phormidium</taxon>
        <taxon>Phormidium yuhuli</taxon>
    </lineage>
</organism>
<reference evidence="1" key="1">
    <citation type="submission" date="2022-06" db="EMBL/GenBank/DDBJ databases">
        <title>Genome sequence of Phormidium yuhuli AB48 isolated from an industrial photobioreactor environment.</title>
        <authorList>
            <person name="Qiu Y."/>
            <person name="Noonan A.J.C."/>
            <person name="Dofher K."/>
            <person name="Koch M."/>
            <person name="Kieft B."/>
            <person name="Lin X."/>
            <person name="Ziels R.M."/>
            <person name="Hallam S.J."/>
        </authorList>
    </citation>
    <scope>NUCLEOTIDE SEQUENCE</scope>
    <source>
        <strain evidence="1">AB48</strain>
    </source>
</reference>
<protein>
    <submittedName>
        <fullName evidence="1">Uncharacterized protein</fullName>
    </submittedName>
</protein>
<accession>A0ABY5AT30</accession>
<sequence>MDNAFYYWQLMRLRSSGQSQIQVNLEVQAWLQERFPQALLDPDYPDSQLQRQLCSCWRSQEQDADLAQLSLRCFISHQIHRACLSLAERYGERYGLSSQELAAVVLDDDGRRSPVYRPLSLEILEAYDPDQSGLSTWTRQLTYNHPELNRLLLDRGIYRASDWAILNDTNVDQLERILQDYHLCSQHEIHQALELLQQYQGVYRRDRLSKRRLGYRGRCEAPTEEQLKQMFPTVSGPVVLKRLKHLADQLREYRVHVRSGNPRFYQPQDGQELETLVGQQPGNLGTIEDESERFLAAYRQALKETLAGAIAQVLNANLEKLHRRRQGREKAYLEGLHLSQCQGLSMREIAPKIGLNSQVQVTRLLNLKRLRLEVRHLLIRQLYQRLSQEALKYISIERLHAIDQTLETLLTELVDDMMAESAAQTQSAQPCQQISRFNAVLCRAICPLRQNLE</sequence>
<dbReference type="Proteomes" id="UP001056708">
    <property type="component" value="Chromosome"/>
</dbReference>
<evidence type="ECO:0000313" key="2">
    <source>
        <dbReference type="Proteomes" id="UP001056708"/>
    </source>
</evidence>
<dbReference type="EMBL" id="CP098611">
    <property type="protein sequence ID" value="USR92385.1"/>
    <property type="molecule type" value="Genomic_DNA"/>
</dbReference>
<dbReference type="RefSeq" id="WP_252664542.1">
    <property type="nucleotide sequence ID" value="NZ_CP098611.1"/>
</dbReference>